<keyword evidence="3" id="KW-1185">Reference proteome</keyword>
<keyword evidence="1" id="KW-0812">Transmembrane</keyword>
<dbReference type="Proteomes" id="UP000887540">
    <property type="component" value="Unplaced"/>
</dbReference>
<dbReference type="WBParaSite" id="ACRNAN_Path_931.g3592.t1">
    <property type="protein sequence ID" value="ACRNAN_Path_931.g3592.t1"/>
    <property type="gene ID" value="ACRNAN_Path_931.g3592"/>
</dbReference>
<evidence type="ECO:0000256" key="1">
    <source>
        <dbReference type="SAM" id="Phobius"/>
    </source>
</evidence>
<evidence type="ECO:0000313" key="4">
    <source>
        <dbReference type="WBParaSite" id="ACRNAN_Path_931.g3592.t1"/>
    </source>
</evidence>
<feature type="signal peptide" evidence="2">
    <location>
        <begin position="1"/>
        <end position="22"/>
    </location>
</feature>
<organism evidence="3 4">
    <name type="scientific">Acrobeloides nanus</name>
    <dbReference type="NCBI Taxonomy" id="290746"/>
    <lineage>
        <taxon>Eukaryota</taxon>
        <taxon>Metazoa</taxon>
        <taxon>Ecdysozoa</taxon>
        <taxon>Nematoda</taxon>
        <taxon>Chromadorea</taxon>
        <taxon>Rhabditida</taxon>
        <taxon>Tylenchina</taxon>
        <taxon>Cephalobomorpha</taxon>
        <taxon>Cephaloboidea</taxon>
        <taxon>Cephalobidae</taxon>
        <taxon>Acrobeloides</taxon>
    </lineage>
</organism>
<reference evidence="4" key="1">
    <citation type="submission" date="2022-11" db="UniProtKB">
        <authorList>
            <consortium name="WormBaseParasite"/>
        </authorList>
    </citation>
    <scope>IDENTIFICATION</scope>
</reference>
<sequence>MLFIPISALFPLMAALLRSILALNEVICFDVFAAYLNIALYCYFVTFYIPWNSILMNKGNCGYVEQDEECPNQATCASCGHCETHCWCGVQ</sequence>
<protein>
    <submittedName>
        <fullName evidence="4">Uncharacterized protein</fullName>
    </submittedName>
</protein>
<feature type="transmembrane region" description="Helical" evidence="1">
    <location>
        <begin position="32"/>
        <end position="51"/>
    </location>
</feature>
<keyword evidence="1" id="KW-0472">Membrane</keyword>
<evidence type="ECO:0000313" key="3">
    <source>
        <dbReference type="Proteomes" id="UP000887540"/>
    </source>
</evidence>
<keyword evidence="1" id="KW-1133">Transmembrane helix</keyword>
<name>A0A914CDK5_9BILA</name>
<proteinExistence type="predicted"/>
<dbReference type="AlphaFoldDB" id="A0A914CDK5"/>
<feature type="chain" id="PRO_5038078210" evidence="2">
    <location>
        <begin position="23"/>
        <end position="91"/>
    </location>
</feature>
<keyword evidence="2" id="KW-0732">Signal</keyword>
<accession>A0A914CDK5</accession>
<evidence type="ECO:0000256" key="2">
    <source>
        <dbReference type="SAM" id="SignalP"/>
    </source>
</evidence>